<dbReference type="PANTHER" id="PTHR20854">
    <property type="entry name" value="INOSITOL MONOPHOSPHATASE"/>
    <property type="match status" value="1"/>
</dbReference>
<evidence type="ECO:0000256" key="3">
    <source>
        <dbReference type="ARBA" id="ARBA00022801"/>
    </source>
</evidence>
<evidence type="ECO:0000313" key="6">
    <source>
        <dbReference type="EMBL" id="MQQ51754.1"/>
    </source>
</evidence>
<evidence type="ECO:0000256" key="1">
    <source>
        <dbReference type="ARBA" id="ARBA00001946"/>
    </source>
</evidence>
<dbReference type="Pfam" id="PF00459">
    <property type="entry name" value="Inositol_P"/>
    <property type="match status" value="1"/>
</dbReference>
<sequence length="255" mass="28396">MENKFMFAKEIVKEAGDYILAHMQEELHIERKSSPTDLVTRLDKEVQNFLIDKIRSHFPDDQFCAEEGCLRASVGHGSVWVIDPIDGTNNFVAQGDDFAIMVAYFENGVGQFGIIYDVMKGHCYHGGGSFQACLNEEPLPSFKDKPLRDFLIASNAGMLETNAWGVAELANASLGVRIYGSAAISFSKILSGQLLTYITYLQPWDYAAAGIIGKSLGYQIVTLTGEPVDFQTRQPIMMVPTDKLAEIQSYIYERK</sequence>
<proteinExistence type="predicted"/>
<dbReference type="EMBL" id="WIJK01000003">
    <property type="protein sequence ID" value="MQQ51754.1"/>
    <property type="molecule type" value="Genomic_DNA"/>
</dbReference>
<dbReference type="Gene3D" id="3.40.190.80">
    <property type="match status" value="1"/>
</dbReference>
<keyword evidence="4 5" id="KW-0460">Magnesium</keyword>
<comment type="caution">
    <text evidence="6">The sequence shown here is derived from an EMBL/GenBank/DDBJ whole genome shotgun (WGS) entry which is preliminary data.</text>
</comment>
<keyword evidence="3" id="KW-0378">Hydrolase</keyword>
<accession>A0A7X1RKG3</accession>
<comment type="cofactor">
    <cofactor evidence="1 5">
        <name>Mg(2+)</name>
        <dbReference type="ChEBI" id="CHEBI:18420"/>
    </cofactor>
</comment>
<evidence type="ECO:0000256" key="4">
    <source>
        <dbReference type="ARBA" id="ARBA00022842"/>
    </source>
</evidence>
<reference evidence="6 7" key="1">
    <citation type="submission" date="2019-10" db="EMBL/GenBank/DDBJ databases">
        <title>Streptococcus mitis of the oral and urogenital tracts.</title>
        <authorList>
            <person name="Price T."/>
            <person name="Mores C.R."/>
            <person name="Putonti C."/>
            <person name="Wolfe A.J."/>
        </authorList>
    </citation>
    <scope>NUCLEOTIDE SEQUENCE [LARGE SCALE GENOMIC DNA]</scope>
    <source>
        <strain evidence="6 7">SM16</strain>
    </source>
</reference>
<name>A0A7X1RKG3_STRMT</name>
<protein>
    <submittedName>
        <fullName evidence="6">Inositol monophosphatase family protein</fullName>
    </submittedName>
</protein>
<dbReference type="PANTHER" id="PTHR20854:SF4">
    <property type="entry name" value="INOSITOL-1-MONOPHOSPHATASE-RELATED"/>
    <property type="match status" value="1"/>
</dbReference>
<feature type="binding site" evidence="5">
    <location>
        <position position="66"/>
    </location>
    <ligand>
        <name>Mg(2+)</name>
        <dbReference type="ChEBI" id="CHEBI:18420"/>
        <label>1</label>
        <note>catalytic</note>
    </ligand>
</feature>
<dbReference type="Proteomes" id="UP000467560">
    <property type="component" value="Unassembled WGS sequence"/>
</dbReference>
<evidence type="ECO:0000256" key="5">
    <source>
        <dbReference type="PIRSR" id="PIRSR600760-2"/>
    </source>
</evidence>
<dbReference type="CDD" id="cd01637">
    <property type="entry name" value="IMPase_like"/>
    <property type="match status" value="1"/>
</dbReference>
<dbReference type="PRINTS" id="PR00377">
    <property type="entry name" value="IMPHPHTASES"/>
</dbReference>
<dbReference type="FunFam" id="3.30.540.10:FF:000003">
    <property type="entry name" value="Inositol-1-monophosphatase"/>
    <property type="match status" value="1"/>
</dbReference>
<keyword evidence="2 5" id="KW-0479">Metal-binding</keyword>
<evidence type="ECO:0000256" key="2">
    <source>
        <dbReference type="ARBA" id="ARBA00022723"/>
    </source>
</evidence>
<dbReference type="GO" id="GO:0008934">
    <property type="term" value="F:inositol monophosphate 1-phosphatase activity"/>
    <property type="evidence" value="ECO:0007669"/>
    <property type="project" value="TreeGrafter"/>
</dbReference>
<feature type="binding site" evidence="5">
    <location>
        <position position="83"/>
    </location>
    <ligand>
        <name>Mg(2+)</name>
        <dbReference type="ChEBI" id="CHEBI:18420"/>
        <label>1</label>
        <note>catalytic</note>
    </ligand>
</feature>
<dbReference type="InterPro" id="IPR000760">
    <property type="entry name" value="Inositol_monophosphatase-like"/>
</dbReference>
<dbReference type="GO" id="GO:0007165">
    <property type="term" value="P:signal transduction"/>
    <property type="evidence" value="ECO:0007669"/>
    <property type="project" value="TreeGrafter"/>
</dbReference>
<dbReference type="GO" id="GO:0046872">
    <property type="term" value="F:metal ion binding"/>
    <property type="evidence" value="ECO:0007669"/>
    <property type="project" value="UniProtKB-KW"/>
</dbReference>
<organism evidence="6 7">
    <name type="scientific">Streptococcus mitis</name>
    <dbReference type="NCBI Taxonomy" id="28037"/>
    <lineage>
        <taxon>Bacteria</taxon>
        <taxon>Bacillati</taxon>
        <taxon>Bacillota</taxon>
        <taxon>Bacilli</taxon>
        <taxon>Lactobacillales</taxon>
        <taxon>Streptococcaceae</taxon>
        <taxon>Streptococcus</taxon>
        <taxon>Streptococcus mitis group</taxon>
    </lineage>
</organism>
<evidence type="ECO:0000313" key="7">
    <source>
        <dbReference type="Proteomes" id="UP000467560"/>
    </source>
</evidence>
<dbReference type="RefSeq" id="WP_153224765.1">
    <property type="nucleotide sequence ID" value="NZ_WIJK01000003.1"/>
</dbReference>
<dbReference type="Gene3D" id="3.30.540.10">
    <property type="entry name" value="Fructose-1,6-Bisphosphatase, subunit A, domain 1"/>
    <property type="match status" value="1"/>
</dbReference>
<dbReference type="SUPFAM" id="SSF56655">
    <property type="entry name" value="Carbohydrate phosphatase"/>
    <property type="match status" value="1"/>
</dbReference>
<feature type="binding site" evidence="5">
    <location>
        <position position="85"/>
    </location>
    <ligand>
        <name>Mg(2+)</name>
        <dbReference type="ChEBI" id="CHEBI:18420"/>
        <label>1</label>
        <note>catalytic</note>
    </ligand>
</feature>
<feature type="binding site" evidence="5">
    <location>
        <position position="86"/>
    </location>
    <ligand>
        <name>Mg(2+)</name>
        <dbReference type="ChEBI" id="CHEBI:18420"/>
        <label>1</label>
        <note>catalytic</note>
    </ligand>
</feature>
<dbReference type="AlphaFoldDB" id="A0A7X1RKG3"/>
<gene>
    <name evidence="6" type="ORF">GEZ89_01975</name>
</gene>
<feature type="binding site" evidence="5">
    <location>
        <position position="205"/>
    </location>
    <ligand>
        <name>Mg(2+)</name>
        <dbReference type="ChEBI" id="CHEBI:18420"/>
        <label>1</label>
        <note>catalytic</note>
    </ligand>
</feature>
<dbReference type="GO" id="GO:0006020">
    <property type="term" value="P:inositol metabolic process"/>
    <property type="evidence" value="ECO:0007669"/>
    <property type="project" value="TreeGrafter"/>
</dbReference>